<dbReference type="SUPFAM" id="SSF46785">
    <property type="entry name" value="Winged helix' DNA-binding domain"/>
    <property type="match status" value="1"/>
</dbReference>
<evidence type="ECO:0000256" key="1">
    <source>
        <dbReference type="ARBA" id="ARBA00023015"/>
    </source>
</evidence>
<dbReference type="InterPro" id="IPR008920">
    <property type="entry name" value="TF_FadR/GntR_C"/>
</dbReference>
<evidence type="ECO:0000313" key="5">
    <source>
        <dbReference type="EMBL" id="GAA3664970.1"/>
    </source>
</evidence>
<dbReference type="PANTHER" id="PTHR43537">
    <property type="entry name" value="TRANSCRIPTIONAL REGULATOR, GNTR FAMILY"/>
    <property type="match status" value="1"/>
</dbReference>
<dbReference type="Gene3D" id="1.20.120.530">
    <property type="entry name" value="GntR ligand-binding domain-like"/>
    <property type="match status" value="1"/>
</dbReference>
<dbReference type="InterPro" id="IPR011711">
    <property type="entry name" value="GntR_C"/>
</dbReference>
<evidence type="ECO:0000256" key="2">
    <source>
        <dbReference type="ARBA" id="ARBA00023125"/>
    </source>
</evidence>
<protein>
    <submittedName>
        <fullName evidence="5">GntR family transcriptional regulator</fullName>
    </submittedName>
</protein>
<dbReference type="InterPro" id="IPR036388">
    <property type="entry name" value="WH-like_DNA-bd_sf"/>
</dbReference>
<dbReference type="InterPro" id="IPR000524">
    <property type="entry name" value="Tscrpt_reg_HTH_GntR"/>
</dbReference>
<evidence type="ECO:0000313" key="6">
    <source>
        <dbReference type="Proteomes" id="UP001410795"/>
    </source>
</evidence>
<gene>
    <name evidence="5" type="ORF">GCM10022202_28810</name>
</gene>
<dbReference type="CDD" id="cd07377">
    <property type="entry name" value="WHTH_GntR"/>
    <property type="match status" value="1"/>
</dbReference>
<organism evidence="5 6">
    <name type="scientific">Microbacterium marinilacus</name>
    <dbReference type="NCBI Taxonomy" id="415209"/>
    <lineage>
        <taxon>Bacteria</taxon>
        <taxon>Bacillati</taxon>
        <taxon>Actinomycetota</taxon>
        <taxon>Actinomycetes</taxon>
        <taxon>Micrococcales</taxon>
        <taxon>Microbacteriaceae</taxon>
        <taxon>Microbacterium</taxon>
    </lineage>
</organism>
<dbReference type="PROSITE" id="PS50949">
    <property type="entry name" value="HTH_GNTR"/>
    <property type="match status" value="1"/>
</dbReference>
<keyword evidence="3" id="KW-0804">Transcription</keyword>
<dbReference type="PANTHER" id="PTHR43537:SF5">
    <property type="entry name" value="UXU OPERON TRANSCRIPTIONAL REGULATOR"/>
    <property type="match status" value="1"/>
</dbReference>
<proteinExistence type="predicted"/>
<evidence type="ECO:0000256" key="3">
    <source>
        <dbReference type="ARBA" id="ARBA00023163"/>
    </source>
</evidence>
<accession>A0ABP7BMD5</accession>
<dbReference type="Gene3D" id="1.10.10.10">
    <property type="entry name" value="Winged helix-like DNA-binding domain superfamily/Winged helix DNA-binding domain"/>
    <property type="match status" value="1"/>
</dbReference>
<dbReference type="InterPro" id="IPR036390">
    <property type="entry name" value="WH_DNA-bd_sf"/>
</dbReference>
<evidence type="ECO:0000259" key="4">
    <source>
        <dbReference type="PROSITE" id="PS50949"/>
    </source>
</evidence>
<feature type="domain" description="HTH gntR-type" evidence="4">
    <location>
        <begin position="7"/>
        <end position="74"/>
    </location>
</feature>
<dbReference type="SMART" id="SM00345">
    <property type="entry name" value="HTH_GNTR"/>
    <property type="match status" value="1"/>
</dbReference>
<dbReference type="EMBL" id="BAAAYV010000018">
    <property type="protein sequence ID" value="GAA3664970.1"/>
    <property type="molecule type" value="Genomic_DNA"/>
</dbReference>
<name>A0ABP7BMD5_9MICO</name>
<dbReference type="PRINTS" id="PR00035">
    <property type="entry name" value="HTHGNTR"/>
</dbReference>
<keyword evidence="6" id="KW-1185">Reference proteome</keyword>
<keyword evidence="1" id="KW-0805">Transcription regulation</keyword>
<dbReference type="Pfam" id="PF07729">
    <property type="entry name" value="FCD"/>
    <property type="match status" value="1"/>
</dbReference>
<sequence>MTTESAPGLPARIAHHLREQIITGEIPMGSRLNERDIAEQLQVSRVPVREALPILEAEGFATSRPRRGSVVHTFTLADAREVFDLRRQLEPLAAGFAAKRAAAGADTTGVREALESAAEVAADLPPSTRNSDLHDEIMTLSGHALLQRMSGLLSGRVRWLFRLTPERDTPSMWQEHSDIVSAIVAGQHDLATMLMAAHVERAAIESLPLLEGRLPAEAPAPRRRRATA</sequence>
<dbReference type="Pfam" id="PF00392">
    <property type="entry name" value="GntR"/>
    <property type="match status" value="1"/>
</dbReference>
<dbReference type="Proteomes" id="UP001410795">
    <property type="component" value="Unassembled WGS sequence"/>
</dbReference>
<reference evidence="6" key="1">
    <citation type="journal article" date="2019" name="Int. J. Syst. Evol. Microbiol.">
        <title>The Global Catalogue of Microorganisms (GCM) 10K type strain sequencing project: providing services to taxonomists for standard genome sequencing and annotation.</title>
        <authorList>
            <consortium name="The Broad Institute Genomics Platform"/>
            <consortium name="The Broad Institute Genome Sequencing Center for Infectious Disease"/>
            <person name="Wu L."/>
            <person name="Ma J."/>
        </authorList>
    </citation>
    <scope>NUCLEOTIDE SEQUENCE [LARGE SCALE GENOMIC DNA]</scope>
    <source>
        <strain evidence="6">JCM 16546</strain>
    </source>
</reference>
<dbReference type="SMART" id="SM00895">
    <property type="entry name" value="FCD"/>
    <property type="match status" value="1"/>
</dbReference>
<comment type="caution">
    <text evidence="5">The sequence shown here is derived from an EMBL/GenBank/DDBJ whole genome shotgun (WGS) entry which is preliminary data.</text>
</comment>
<keyword evidence="2" id="KW-0238">DNA-binding</keyword>
<dbReference type="SUPFAM" id="SSF48008">
    <property type="entry name" value="GntR ligand-binding domain-like"/>
    <property type="match status" value="1"/>
</dbReference>
<dbReference type="RefSeq" id="WP_221860902.1">
    <property type="nucleotide sequence ID" value="NZ_BAAAYV010000018.1"/>
</dbReference>